<dbReference type="Pfam" id="PF03734">
    <property type="entry name" value="YkuD"/>
    <property type="match status" value="1"/>
</dbReference>
<dbReference type="EMBL" id="JQ303337">
    <property type="protein sequence ID" value="AFN57635.1"/>
    <property type="molecule type" value="Genomic_DNA"/>
</dbReference>
<dbReference type="PROSITE" id="PS51257">
    <property type="entry name" value="PROKAR_LIPOPROTEIN"/>
    <property type="match status" value="1"/>
</dbReference>
<dbReference type="CDD" id="cd16913">
    <property type="entry name" value="YkuD_like"/>
    <property type="match status" value="1"/>
</dbReference>
<keyword evidence="1" id="KW-0732">Signal</keyword>
<accession>I6YK98</accession>
<evidence type="ECO:0000259" key="2">
    <source>
        <dbReference type="Pfam" id="PF03734"/>
    </source>
</evidence>
<dbReference type="InterPro" id="IPR005490">
    <property type="entry name" value="LD_TPept_cat_dom"/>
</dbReference>
<dbReference type="PANTHER" id="PTHR38589">
    <property type="entry name" value="BLR0621 PROTEIN"/>
    <property type="match status" value="1"/>
</dbReference>
<dbReference type="GO" id="GO:0016740">
    <property type="term" value="F:transferase activity"/>
    <property type="evidence" value="ECO:0007669"/>
    <property type="project" value="InterPro"/>
</dbReference>
<protein>
    <recommendedName>
        <fullName evidence="2">L,D-TPase catalytic domain-containing protein</fullName>
    </recommendedName>
</protein>
<reference evidence="3" key="1">
    <citation type="journal article" date="2012" name="PLoS ONE">
        <title>Functional metagenomics unveils a multifunctional glycosyl hydrolase from the family 43 catalysing the breakdown of plant polymers in the calf rumen.</title>
        <authorList>
            <person name="Ferrer M."/>
            <person name="Ghazi A."/>
            <person name="Beloqui A."/>
            <person name="Vieites J.M."/>
            <person name="Lopez-Cortes N."/>
            <person name="Marin-Navarro J."/>
            <person name="Nechitaylo T.Y."/>
            <person name="Guazzaroni M.E."/>
            <person name="Polaina J."/>
            <person name="Waliczek A."/>
            <person name="Chernikova T.N."/>
            <person name="Reva O.N."/>
            <person name="Golyshina O.V."/>
            <person name="Golyshin P.N."/>
        </authorList>
    </citation>
    <scope>NUCLEOTIDE SEQUENCE</scope>
</reference>
<feature type="domain" description="L,D-TPase catalytic" evidence="2">
    <location>
        <begin position="94"/>
        <end position="246"/>
    </location>
</feature>
<dbReference type="PANTHER" id="PTHR38589:SF1">
    <property type="entry name" value="BLR0621 PROTEIN"/>
    <property type="match status" value="1"/>
</dbReference>
<organism evidence="3">
    <name type="scientific">uncultured bacterium r_01</name>
    <dbReference type="NCBI Taxonomy" id="1132276"/>
    <lineage>
        <taxon>Bacteria</taxon>
        <taxon>environmental samples</taxon>
    </lineage>
</organism>
<feature type="chain" id="PRO_5003707025" description="L,D-TPase catalytic domain-containing protein" evidence="1">
    <location>
        <begin position="24"/>
        <end position="266"/>
    </location>
</feature>
<name>I6YK98_9BACT</name>
<evidence type="ECO:0000313" key="3">
    <source>
        <dbReference type="EMBL" id="AFN57635.1"/>
    </source>
</evidence>
<proteinExistence type="predicted"/>
<feature type="signal peptide" evidence="1">
    <location>
        <begin position="1"/>
        <end position="23"/>
    </location>
</feature>
<evidence type="ECO:0000256" key="1">
    <source>
        <dbReference type="SAM" id="SignalP"/>
    </source>
</evidence>
<sequence length="266" mass="29043">MKSYKLISLALIAVMALFLCSCAQRQKTEPASTEPVATESAETGKIDLSSCEDSPEWVTELPEAKDAEQLFVIAAIGRTTATISMHQKDADGNWKQIMSTPGYIGKWGLGKTQEGDGKTPVGTFGFNYAFGIAADPGCAIPYQQVTDDDYWSGDQRDGYKYNQMVSIKDLPDLSTDDSEHIVEYINEYQYVLNISYNDECVPGAGSAIFLHCLGAVKPYTGGCVAIPEDKMLFVMQNVDPDCVVVIDSLQVLSPETWDAMGLSPEE</sequence>
<dbReference type="AlphaFoldDB" id="I6YK98"/>